<dbReference type="InterPro" id="IPR000182">
    <property type="entry name" value="GNAT_dom"/>
</dbReference>
<protein>
    <submittedName>
        <fullName evidence="2">GNAT family N-acetyltransferase</fullName>
        <ecNumber evidence="2">2.3.-.-</ecNumber>
    </submittedName>
</protein>
<name>A0ABW0M7F3_9BURK</name>
<comment type="caution">
    <text evidence="2">The sequence shown here is derived from an EMBL/GenBank/DDBJ whole genome shotgun (WGS) entry which is preliminary data.</text>
</comment>
<dbReference type="Pfam" id="PF13302">
    <property type="entry name" value="Acetyltransf_3"/>
    <property type="match status" value="1"/>
</dbReference>
<reference evidence="3" key="1">
    <citation type="journal article" date="2019" name="Int. J. Syst. Evol. Microbiol.">
        <title>The Global Catalogue of Microorganisms (GCM) 10K type strain sequencing project: providing services to taxonomists for standard genome sequencing and annotation.</title>
        <authorList>
            <consortium name="The Broad Institute Genomics Platform"/>
            <consortium name="The Broad Institute Genome Sequencing Center for Infectious Disease"/>
            <person name="Wu L."/>
            <person name="Ma J."/>
        </authorList>
    </citation>
    <scope>NUCLEOTIDE SEQUENCE [LARGE SCALE GENOMIC DNA]</scope>
    <source>
        <strain evidence="3">JCM 17066</strain>
    </source>
</reference>
<keyword evidence="2" id="KW-0012">Acyltransferase</keyword>
<sequence length="170" mass="19253">MLRAWRDDDLLPFAALNADPVVMEYFPATLSRAESDALATRIRAHFAQHGYGFWVLEIPGLTPFAGCVGLLHADFEAPFAPTVEIGWRLAQAYWGQGYATEAAQLALQYGFEKCQLPEIVSFTAAINLRSQALMRRLGMTHDCRDDFEHPKLPQGHRLRPHVLYRMIKPQ</sequence>
<keyword evidence="3" id="KW-1185">Reference proteome</keyword>
<dbReference type="InterPro" id="IPR051531">
    <property type="entry name" value="N-acetyltransferase"/>
</dbReference>
<feature type="domain" description="N-acetyltransferase" evidence="1">
    <location>
        <begin position="1"/>
        <end position="170"/>
    </location>
</feature>
<evidence type="ECO:0000313" key="2">
    <source>
        <dbReference type="EMBL" id="MFC5473975.1"/>
    </source>
</evidence>
<dbReference type="EMBL" id="JBHSMT010000013">
    <property type="protein sequence ID" value="MFC5473975.1"/>
    <property type="molecule type" value="Genomic_DNA"/>
</dbReference>
<dbReference type="EC" id="2.3.-.-" evidence="2"/>
<dbReference type="SUPFAM" id="SSF55729">
    <property type="entry name" value="Acyl-CoA N-acyltransferases (Nat)"/>
    <property type="match status" value="1"/>
</dbReference>
<dbReference type="RefSeq" id="WP_378996994.1">
    <property type="nucleotide sequence ID" value="NZ_JBHSMT010000013.1"/>
</dbReference>
<dbReference type="Proteomes" id="UP001596045">
    <property type="component" value="Unassembled WGS sequence"/>
</dbReference>
<evidence type="ECO:0000259" key="1">
    <source>
        <dbReference type="PROSITE" id="PS51186"/>
    </source>
</evidence>
<gene>
    <name evidence="2" type="ORF">ACFPM8_08375</name>
</gene>
<dbReference type="GO" id="GO:0016746">
    <property type="term" value="F:acyltransferase activity"/>
    <property type="evidence" value="ECO:0007669"/>
    <property type="project" value="UniProtKB-KW"/>
</dbReference>
<accession>A0ABW0M7F3</accession>
<organism evidence="2 3">
    <name type="scientific">Paraherbaspirillum soli</name>
    <dbReference type="NCBI Taxonomy" id="631222"/>
    <lineage>
        <taxon>Bacteria</taxon>
        <taxon>Pseudomonadati</taxon>
        <taxon>Pseudomonadota</taxon>
        <taxon>Betaproteobacteria</taxon>
        <taxon>Burkholderiales</taxon>
        <taxon>Oxalobacteraceae</taxon>
        <taxon>Paraherbaspirillum</taxon>
    </lineage>
</organism>
<dbReference type="PANTHER" id="PTHR43792:SF1">
    <property type="entry name" value="N-ACETYLTRANSFERASE DOMAIN-CONTAINING PROTEIN"/>
    <property type="match status" value="1"/>
</dbReference>
<dbReference type="Gene3D" id="3.40.630.30">
    <property type="match status" value="1"/>
</dbReference>
<evidence type="ECO:0000313" key="3">
    <source>
        <dbReference type="Proteomes" id="UP001596045"/>
    </source>
</evidence>
<dbReference type="InterPro" id="IPR016181">
    <property type="entry name" value="Acyl_CoA_acyltransferase"/>
</dbReference>
<keyword evidence="2" id="KW-0808">Transferase</keyword>
<proteinExistence type="predicted"/>
<dbReference type="PANTHER" id="PTHR43792">
    <property type="entry name" value="GNAT FAMILY, PUTATIVE (AFU_ORTHOLOGUE AFUA_3G00765)-RELATED-RELATED"/>
    <property type="match status" value="1"/>
</dbReference>
<dbReference type="PROSITE" id="PS51186">
    <property type="entry name" value="GNAT"/>
    <property type="match status" value="1"/>
</dbReference>